<comment type="cofactor">
    <cofactor evidence="1 7">
        <name>L-ascorbate</name>
        <dbReference type="ChEBI" id="CHEBI:38290"/>
    </cofactor>
</comment>
<keyword evidence="3 7" id="KW-0847">Vitamin C</keyword>
<feature type="binding site" evidence="7">
    <location>
        <position position="164"/>
    </location>
    <ligand>
        <name>2-oxoglutarate</name>
        <dbReference type="ChEBI" id="CHEBI:16810"/>
    </ligand>
</feature>
<dbReference type="GO" id="GO:0031418">
    <property type="term" value="F:L-ascorbic acid binding"/>
    <property type="evidence" value="ECO:0007669"/>
    <property type="project" value="UniProtKB-KW"/>
</dbReference>
<comment type="caution">
    <text evidence="9">The sequence shown here is derived from an EMBL/GenBank/DDBJ whole genome shotgun (WGS) entry which is preliminary data.</text>
</comment>
<dbReference type="Gene3D" id="4.10.860.20">
    <property type="entry name" value="Rabenosyn, Rab binding domain"/>
    <property type="match status" value="1"/>
</dbReference>
<proteinExistence type="inferred from homology"/>
<evidence type="ECO:0000313" key="10">
    <source>
        <dbReference type="Proteomes" id="UP000267049"/>
    </source>
</evidence>
<dbReference type="Proteomes" id="UP000267049">
    <property type="component" value="Unassembled WGS sequence"/>
</dbReference>
<keyword evidence="10" id="KW-1185">Reference proteome</keyword>
<dbReference type="HAMAP" id="MF_00657">
    <property type="entry name" value="Hydroxyl_YbiX"/>
    <property type="match status" value="1"/>
</dbReference>
<dbReference type="SMART" id="SM00702">
    <property type="entry name" value="P4Hc"/>
    <property type="match status" value="1"/>
</dbReference>
<evidence type="ECO:0000256" key="5">
    <source>
        <dbReference type="ARBA" id="ARBA00023002"/>
    </source>
</evidence>
<dbReference type="EMBL" id="RIBS01000004">
    <property type="protein sequence ID" value="RNF83708.1"/>
    <property type="molecule type" value="Genomic_DNA"/>
</dbReference>
<dbReference type="InterPro" id="IPR005123">
    <property type="entry name" value="Oxoglu/Fe-dep_dioxygenase_dom"/>
</dbReference>
<keyword evidence="5 7" id="KW-0560">Oxidoreductase</keyword>
<feature type="binding site" evidence="7">
    <location>
        <position position="96"/>
    </location>
    <ligand>
        <name>Fe cation</name>
        <dbReference type="ChEBI" id="CHEBI:24875"/>
    </ligand>
</feature>
<evidence type="ECO:0000256" key="6">
    <source>
        <dbReference type="ARBA" id="ARBA00023004"/>
    </source>
</evidence>
<evidence type="ECO:0000256" key="4">
    <source>
        <dbReference type="ARBA" id="ARBA00022964"/>
    </source>
</evidence>
<dbReference type="PROSITE" id="PS51471">
    <property type="entry name" value="FE2OG_OXY"/>
    <property type="match status" value="1"/>
</dbReference>
<dbReference type="GO" id="GO:0016706">
    <property type="term" value="F:2-oxoglutarate-dependent dioxygenase activity"/>
    <property type="evidence" value="ECO:0007669"/>
    <property type="project" value="UniProtKB-UniRule"/>
</dbReference>
<keyword evidence="4 7" id="KW-0223">Dioxygenase</keyword>
<dbReference type="InterPro" id="IPR044862">
    <property type="entry name" value="Pro_4_hyd_alph_FE2OG_OXY"/>
</dbReference>
<keyword evidence="6 7" id="KW-0408">Iron</keyword>
<dbReference type="GO" id="GO:0006974">
    <property type="term" value="P:DNA damage response"/>
    <property type="evidence" value="ECO:0007669"/>
    <property type="project" value="TreeGrafter"/>
</dbReference>
<reference evidence="9 10" key="1">
    <citation type="submission" date="2018-11" db="EMBL/GenBank/DDBJ databases">
        <title>Lysobacter cryohumiis sp. nov., isolated from soil in the Tianshan Mountains, Xinjiang, China.</title>
        <authorList>
            <person name="Luo Y."/>
            <person name="Sheng H."/>
        </authorList>
    </citation>
    <scope>NUCLEOTIDE SEQUENCE [LARGE SCALE GENOMIC DNA]</scope>
    <source>
        <strain evidence="9 10">ZS60</strain>
    </source>
</reference>
<dbReference type="GO" id="GO:0005506">
    <property type="term" value="F:iron ion binding"/>
    <property type="evidence" value="ECO:0007669"/>
    <property type="project" value="UniProtKB-UniRule"/>
</dbReference>
<evidence type="ECO:0000259" key="8">
    <source>
        <dbReference type="PROSITE" id="PS51471"/>
    </source>
</evidence>
<evidence type="ECO:0000313" key="9">
    <source>
        <dbReference type="EMBL" id="RNF83708.1"/>
    </source>
</evidence>
<evidence type="ECO:0000256" key="3">
    <source>
        <dbReference type="ARBA" id="ARBA00022896"/>
    </source>
</evidence>
<dbReference type="Pfam" id="PF13640">
    <property type="entry name" value="2OG-FeII_Oxy_3"/>
    <property type="match status" value="1"/>
</dbReference>
<evidence type="ECO:0000256" key="2">
    <source>
        <dbReference type="ARBA" id="ARBA00022723"/>
    </source>
</evidence>
<dbReference type="PANTHER" id="PTHR41536:SF1">
    <property type="entry name" value="PKHD-TYPE HYDROXYLASE YBIX"/>
    <property type="match status" value="1"/>
</dbReference>
<gene>
    <name evidence="9" type="ORF">EER27_10035</name>
</gene>
<dbReference type="InterPro" id="IPR023550">
    <property type="entry name" value="PKHD_hydroxylase"/>
</dbReference>
<dbReference type="SUPFAM" id="SSF51197">
    <property type="entry name" value="Clavaminate synthase-like"/>
    <property type="match status" value="1"/>
</dbReference>
<organism evidence="9 10">
    <name type="scientific">Montanilutibacter psychrotolerans</name>
    <dbReference type="NCBI Taxonomy" id="1327343"/>
    <lineage>
        <taxon>Bacteria</taxon>
        <taxon>Pseudomonadati</taxon>
        <taxon>Pseudomonadota</taxon>
        <taxon>Gammaproteobacteria</taxon>
        <taxon>Lysobacterales</taxon>
        <taxon>Lysobacteraceae</taxon>
        <taxon>Montanilutibacter</taxon>
    </lineage>
</organism>
<name>A0A3M8SQU8_9GAMM</name>
<feature type="binding site" evidence="7">
    <location>
        <position position="94"/>
    </location>
    <ligand>
        <name>Fe cation</name>
        <dbReference type="ChEBI" id="CHEBI:24875"/>
    </ligand>
</feature>
<feature type="domain" description="Fe2OG dioxygenase" evidence="8">
    <location>
        <begin position="74"/>
        <end position="173"/>
    </location>
</feature>
<dbReference type="AlphaFoldDB" id="A0A3M8SQU8"/>
<protein>
    <submittedName>
        <fullName evidence="9">Fe2+-dependent dioxygenase</fullName>
    </submittedName>
</protein>
<dbReference type="RefSeq" id="WP_123087966.1">
    <property type="nucleotide sequence ID" value="NZ_RIBS01000004.1"/>
</dbReference>
<dbReference type="OrthoDB" id="9812472at2"/>
<comment type="cofactor">
    <cofactor evidence="7">
        <name>Fe(2+)</name>
        <dbReference type="ChEBI" id="CHEBI:29033"/>
    </cofactor>
    <text evidence="7">Binds 1 Fe(2+) ion per subunit.</text>
</comment>
<sequence length="223" mass="24730">MIRVLPNVLGPAELQAVRELLPQVRFGDGRITNPDSTVKHNLQAPQDDPANARIAQIARDALVRHPDLRIYAQPRTMARTTVVRYEPGMDYGWHVDEALFPSSPPIRSDLSCTIFLNAPVDYDGGELSIELGGQELSYKLEPGSAILYPSTTIHRVAPVTRGVRLAAITWLHSWIADAAQRELLVQLDEARAIAVRGAAPGDPRLQVLLESLRTNLFRMWADT</sequence>
<evidence type="ECO:0000256" key="1">
    <source>
        <dbReference type="ARBA" id="ARBA00001961"/>
    </source>
</evidence>
<keyword evidence="2 7" id="KW-0479">Metal-binding</keyword>
<dbReference type="InterPro" id="IPR006620">
    <property type="entry name" value="Pro_4_hyd_alph"/>
</dbReference>
<dbReference type="PANTHER" id="PTHR41536">
    <property type="entry name" value="PKHD-TYPE HYDROXYLASE YBIX"/>
    <property type="match status" value="1"/>
</dbReference>
<dbReference type="GO" id="GO:0006879">
    <property type="term" value="P:intracellular iron ion homeostasis"/>
    <property type="evidence" value="ECO:0007669"/>
    <property type="project" value="TreeGrafter"/>
</dbReference>
<dbReference type="NCBIfam" id="NF003974">
    <property type="entry name" value="PRK05467.1-3"/>
    <property type="match status" value="1"/>
</dbReference>
<accession>A0A3M8SQU8</accession>
<evidence type="ECO:0000256" key="7">
    <source>
        <dbReference type="HAMAP-Rule" id="MF_00657"/>
    </source>
</evidence>
<feature type="binding site" evidence="7">
    <location>
        <position position="154"/>
    </location>
    <ligand>
        <name>Fe cation</name>
        <dbReference type="ChEBI" id="CHEBI:24875"/>
    </ligand>
</feature>
<dbReference type="Gene3D" id="2.60.120.620">
    <property type="entry name" value="q2cbj1_9rhob like domain"/>
    <property type="match status" value="1"/>
</dbReference>